<organism evidence="2 3">
    <name type="scientific">Pandoraea cepalis</name>
    <dbReference type="NCBI Taxonomy" id="2508294"/>
    <lineage>
        <taxon>Bacteria</taxon>
        <taxon>Pseudomonadati</taxon>
        <taxon>Pseudomonadota</taxon>
        <taxon>Betaproteobacteria</taxon>
        <taxon>Burkholderiales</taxon>
        <taxon>Burkholderiaceae</taxon>
        <taxon>Pandoraea</taxon>
    </lineage>
</organism>
<name>A0A5E4RFP6_9BURK</name>
<dbReference type="EMBL" id="CABPSL010000001">
    <property type="protein sequence ID" value="VVD62005.1"/>
    <property type="molecule type" value="Genomic_DNA"/>
</dbReference>
<reference evidence="2 3" key="1">
    <citation type="submission" date="2019-08" db="EMBL/GenBank/DDBJ databases">
        <authorList>
            <person name="Peeters C."/>
        </authorList>
    </citation>
    <scope>NUCLEOTIDE SEQUENCE [LARGE SCALE GENOMIC DNA]</scope>
    <source>
        <strain evidence="2 3">LMG 31106</strain>
    </source>
</reference>
<proteinExistence type="predicted"/>
<accession>A0A5E4RFP6</accession>
<feature type="compositionally biased region" description="Basic residues" evidence="1">
    <location>
        <begin position="11"/>
        <end position="20"/>
    </location>
</feature>
<feature type="compositionally biased region" description="Low complexity" evidence="1">
    <location>
        <begin position="1"/>
        <end position="10"/>
    </location>
</feature>
<evidence type="ECO:0000313" key="3">
    <source>
        <dbReference type="Proteomes" id="UP000384354"/>
    </source>
</evidence>
<evidence type="ECO:0000313" key="2">
    <source>
        <dbReference type="EMBL" id="VVD62005.1"/>
    </source>
</evidence>
<dbReference type="OrthoDB" id="9899980at2"/>
<gene>
    <name evidence="2" type="ORF">PCE31106_00145</name>
</gene>
<dbReference type="RefSeq" id="WP_150562057.1">
    <property type="nucleotide sequence ID" value="NZ_CABPSL010000001.1"/>
</dbReference>
<protein>
    <submittedName>
        <fullName evidence="2">Uncharacterized protein</fullName>
    </submittedName>
</protein>
<dbReference type="Proteomes" id="UP000384354">
    <property type="component" value="Unassembled WGS sequence"/>
</dbReference>
<feature type="region of interest" description="Disordered" evidence="1">
    <location>
        <begin position="1"/>
        <end position="21"/>
    </location>
</feature>
<dbReference type="AlphaFoldDB" id="A0A5E4RFP6"/>
<sequence>MSTPASTVRSRASRARRQATRHAVGTSVVRQVYADVKALVPAHAAWVAQSAGLTGPEQATATARVSDHLGAALLAWLALPDRERLVFLKKYMRLARAPA</sequence>
<evidence type="ECO:0000256" key="1">
    <source>
        <dbReference type="SAM" id="MobiDB-lite"/>
    </source>
</evidence>